<evidence type="ECO:0008006" key="4">
    <source>
        <dbReference type="Google" id="ProtNLM"/>
    </source>
</evidence>
<dbReference type="AlphaFoldDB" id="A0A3L6SE75"/>
<dbReference type="OrthoDB" id="1936728at2759"/>
<feature type="signal peptide" evidence="1">
    <location>
        <begin position="1"/>
        <end position="28"/>
    </location>
</feature>
<dbReference type="EMBL" id="PQIB02000005">
    <property type="protein sequence ID" value="RLN19350.1"/>
    <property type="molecule type" value="Genomic_DNA"/>
</dbReference>
<evidence type="ECO:0000313" key="3">
    <source>
        <dbReference type="Proteomes" id="UP000275267"/>
    </source>
</evidence>
<name>A0A3L6SE75_PANMI</name>
<reference evidence="3" key="1">
    <citation type="journal article" date="2019" name="Nat. Commun.">
        <title>The genome of broomcorn millet.</title>
        <authorList>
            <person name="Zou C."/>
            <person name="Miki D."/>
            <person name="Li D."/>
            <person name="Tang Q."/>
            <person name="Xiao L."/>
            <person name="Rajput S."/>
            <person name="Deng P."/>
            <person name="Jia W."/>
            <person name="Huang R."/>
            <person name="Zhang M."/>
            <person name="Sun Y."/>
            <person name="Hu J."/>
            <person name="Fu X."/>
            <person name="Schnable P.S."/>
            <person name="Li F."/>
            <person name="Zhang H."/>
            <person name="Feng B."/>
            <person name="Zhu X."/>
            <person name="Liu R."/>
            <person name="Schnable J.C."/>
            <person name="Zhu J.-K."/>
            <person name="Zhang H."/>
        </authorList>
    </citation>
    <scope>NUCLEOTIDE SEQUENCE [LARGE SCALE GENOMIC DNA]</scope>
</reference>
<evidence type="ECO:0000256" key="1">
    <source>
        <dbReference type="SAM" id="SignalP"/>
    </source>
</evidence>
<keyword evidence="3" id="KW-1185">Reference proteome</keyword>
<feature type="chain" id="PRO_5018097874" description="Secreted protein" evidence="1">
    <location>
        <begin position="29"/>
        <end position="87"/>
    </location>
</feature>
<dbReference type="InterPro" id="IPR008637">
    <property type="entry name" value="HR_lesion"/>
</dbReference>
<organism evidence="2 3">
    <name type="scientific">Panicum miliaceum</name>
    <name type="common">Proso millet</name>
    <name type="synonym">Broomcorn millet</name>
    <dbReference type="NCBI Taxonomy" id="4540"/>
    <lineage>
        <taxon>Eukaryota</taxon>
        <taxon>Viridiplantae</taxon>
        <taxon>Streptophyta</taxon>
        <taxon>Embryophyta</taxon>
        <taxon>Tracheophyta</taxon>
        <taxon>Spermatophyta</taxon>
        <taxon>Magnoliopsida</taxon>
        <taxon>Liliopsida</taxon>
        <taxon>Poales</taxon>
        <taxon>Poaceae</taxon>
        <taxon>PACMAD clade</taxon>
        <taxon>Panicoideae</taxon>
        <taxon>Panicodae</taxon>
        <taxon>Paniceae</taxon>
        <taxon>Panicinae</taxon>
        <taxon>Panicum</taxon>
        <taxon>Panicum sect. Panicum</taxon>
    </lineage>
</organism>
<proteinExistence type="predicted"/>
<comment type="caution">
    <text evidence="2">The sequence shown here is derived from an EMBL/GenBank/DDBJ whole genome shotgun (WGS) entry which is preliminary data.</text>
</comment>
<evidence type="ECO:0000313" key="2">
    <source>
        <dbReference type="EMBL" id="RLN19350.1"/>
    </source>
</evidence>
<protein>
    <recommendedName>
        <fullName evidence="4">Secreted protein</fullName>
    </recommendedName>
</protein>
<keyword evidence="1" id="KW-0732">Signal</keyword>
<gene>
    <name evidence="2" type="ORF">C2845_PM02G37390</name>
</gene>
<dbReference type="Proteomes" id="UP000275267">
    <property type="component" value="Unassembled WGS sequence"/>
</dbReference>
<dbReference type="Pfam" id="PF05514">
    <property type="entry name" value="HR_lesion"/>
    <property type="match status" value="1"/>
</dbReference>
<sequence>MGFVSFVGRVLFVAAFLLSAYQEQFAAAAPGILHGCIGARALATSPGTSAEAKRAASLQEPPPPFGQASTIQARRAVARIWSWRVAE</sequence>
<accession>A0A3L6SE75</accession>